<proteinExistence type="predicted"/>
<protein>
    <submittedName>
        <fullName evidence="2">Glycosyltransferase</fullName>
    </submittedName>
</protein>
<accession>A0A857MPY1</accession>
<keyword evidence="3" id="KW-1185">Reference proteome</keyword>
<evidence type="ECO:0000313" key="2">
    <source>
        <dbReference type="EMBL" id="QHN43309.1"/>
    </source>
</evidence>
<dbReference type="Gene3D" id="3.40.50.2000">
    <property type="entry name" value="Glycogen Phosphorylase B"/>
    <property type="match status" value="2"/>
</dbReference>
<evidence type="ECO:0000259" key="1">
    <source>
        <dbReference type="Pfam" id="PF00534"/>
    </source>
</evidence>
<dbReference type="AlphaFoldDB" id="A0A857MPY1"/>
<gene>
    <name evidence="2" type="ORF">GII36_05685</name>
</gene>
<dbReference type="GO" id="GO:0016757">
    <property type="term" value="F:glycosyltransferase activity"/>
    <property type="evidence" value="ECO:0007669"/>
    <property type="project" value="InterPro"/>
</dbReference>
<feature type="domain" description="Glycosyl transferase family 1" evidence="1">
    <location>
        <begin position="198"/>
        <end position="339"/>
    </location>
</feature>
<dbReference type="Pfam" id="PF00534">
    <property type="entry name" value="Glycos_transf_1"/>
    <property type="match status" value="1"/>
</dbReference>
<evidence type="ECO:0000313" key="3">
    <source>
        <dbReference type="Proteomes" id="UP001059824"/>
    </source>
</evidence>
<dbReference type="RefSeq" id="WP_260763361.1">
    <property type="nucleotide sequence ID" value="NZ_CP045921.1"/>
</dbReference>
<dbReference type="Proteomes" id="UP001059824">
    <property type="component" value="Chromosome"/>
</dbReference>
<dbReference type="PANTHER" id="PTHR45947">
    <property type="entry name" value="SULFOQUINOVOSYL TRANSFERASE SQD2"/>
    <property type="match status" value="1"/>
</dbReference>
<name>A0A857MPY1_9BACT</name>
<reference evidence="2" key="1">
    <citation type="journal article" date="2021" name="Nat. Microbiol.">
        <title>Cocultivation of an ultrasmall environmental parasitic bacterium with lytic ability against bacteria associated with wastewater foams.</title>
        <authorList>
            <person name="Batinovic S."/>
            <person name="Rose J.J.A."/>
            <person name="Ratcliffe J."/>
            <person name="Seviour R.J."/>
            <person name="Petrovski S."/>
        </authorList>
    </citation>
    <scope>NUCLEOTIDE SEQUENCE</scope>
    <source>
        <strain evidence="2">JR1</strain>
    </source>
</reference>
<dbReference type="PANTHER" id="PTHR45947:SF3">
    <property type="entry name" value="SULFOQUINOVOSYL TRANSFERASE SQD2"/>
    <property type="match status" value="1"/>
</dbReference>
<dbReference type="EMBL" id="CP045921">
    <property type="protein sequence ID" value="QHN43309.1"/>
    <property type="molecule type" value="Genomic_DNA"/>
</dbReference>
<sequence length="377" mass="42818">MTAQAPKIAIVCDFLTMMGGAENVVLAMHEAFPSAPIYTAIYNKDKLPQFHELDVRPSRLQKIPKKLRKYYKLFPTMAVKAMRNLDLSEFDIIITSSYLHGHQITKSRPNQLVINYCHTPPRYYWSHYDLYRQDPGYGKLNPLIRPLMPLMIPHQRKLDYDAAQNVDVFIANSTETQERIKKYYDRTSTVLHPPVDIKRFTPARERGNHYVTLGRQLPNKRFDLAVEACSRLGVKLKVFGNGPLHDKLVAKAGPTIEFYTDRFGDASDSEVEKALNTARGFVFPSDEDFGIVAVEALAAGAPVIGYAAAGTRDIVQDGISGVMFEHQTVNDVVRAIEKSQKMTFLPGTLARKAKRFERQMFIDKLRRIIAQEAAKQR</sequence>
<dbReference type="KEGG" id="mama:GII36_05685"/>
<dbReference type="InterPro" id="IPR001296">
    <property type="entry name" value="Glyco_trans_1"/>
</dbReference>
<dbReference type="InterPro" id="IPR050194">
    <property type="entry name" value="Glycosyltransferase_grp1"/>
</dbReference>
<organism evidence="2 3">
    <name type="scientific">Candidatus Mycosynbacter amalyticus</name>
    <dbReference type="NCBI Taxonomy" id="2665156"/>
    <lineage>
        <taxon>Bacteria</taxon>
        <taxon>Candidatus Saccharimonadota</taxon>
        <taxon>Candidatus Saccharimonadota incertae sedis</taxon>
        <taxon>Candidatus Mycosynbacter</taxon>
    </lineage>
</organism>
<dbReference type="SUPFAM" id="SSF53756">
    <property type="entry name" value="UDP-Glycosyltransferase/glycogen phosphorylase"/>
    <property type="match status" value="1"/>
</dbReference>